<dbReference type="AlphaFoldDB" id="A0A250F819"/>
<dbReference type="EMBL" id="CP022383">
    <property type="protein sequence ID" value="ATA80157.1"/>
    <property type="molecule type" value="Genomic_DNA"/>
</dbReference>
<dbReference type="Proteomes" id="UP000217334">
    <property type="component" value="Chromosome"/>
</dbReference>
<evidence type="ECO:0008006" key="3">
    <source>
        <dbReference type="Google" id="ProtNLM"/>
    </source>
</evidence>
<evidence type="ECO:0000313" key="2">
    <source>
        <dbReference type="Proteomes" id="UP000217334"/>
    </source>
</evidence>
<name>A0A250F819_CAPSP</name>
<organism evidence="1 2">
    <name type="scientific">Capnocytophaga sputigena</name>
    <dbReference type="NCBI Taxonomy" id="1019"/>
    <lineage>
        <taxon>Bacteria</taxon>
        <taxon>Pseudomonadati</taxon>
        <taxon>Bacteroidota</taxon>
        <taxon>Flavobacteriia</taxon>
        <taxon>Flavobacteriales</taxon>
        <taxon>Flavobacteriaceae</taxon>
        <taxon>Capnocytophaga</taxon>
    </lineage>
</organism>
<evidence type="ECO:0000313" key="1">
    <source>
        <dbReference type="EMBL" id="ATA80157.1"/>
    </source>
</evidence>
<gene>
    <name evidence="1" type="ORF">CGC59_10930</name>
</gene>
<sequence length="363" mass="40929">MKSIKIFKMTHNKTLIYFFFLLILSACSKQSGEEEQQKGYYYTGSLFEPYIAQGSIFTREVKNMPLATNSAAIAAYMPKMPAEYLPERFKKTVLTSLCTTSYNIPIYVVDSNNPHQEYAYFESKDNRVIYRQDLIKYTTGRIPLPKYAQPAGGGDRAFAVYDIATGMMREYFYAVKDEKGTWHFAASGYFKAKPNFKDLGKDNFAMQHTTGGSAVVCMLNPLSQIGIAEARKGEICHALSFTIANAGKGFSYPAKQGDGTSTNPNAPLEGQWFRIDPNIDLNKLKLRPFTLLVAKAVQKYGGYAADKNLFCHAFTAEHPINEMVQGKPNPWEKGGDIYEKYNGIDLNDFPWHLTQWAPVDWGK</sequence>
<protein>
    <recommendedName>
        <fullName evidence="3">Lipoprotein</fullName>
    </recommendedName>
</protein>
<proteinExistence type="predicted"/>
<reference evidence="2" key="1">
    <citation type="submission" date="2017-06" db="EMBL/GenBank/DDBJ databases">
        <title>Capnocytophaga spp. assemblies.</title>
        <authorList>
            <person name="Gulvik C.A."/>
        </authorList>
    </citation>
    <scope>NUCLEOTIDE SEQUENCE [LARGE SCALE GENOMIC DNA]</scope>
    <source>
        <strain evidence="2">H4486</strain>
    </source>
</reference>
<dbReference type="PROSITE" id="PS51257">
    <property type="entry name" value="PROKAR_LIPOPROTEIN"/>
    <property type="match status" value="1"/>
</dbReference>
<accession>A0A250F819</accession>